<reference evidence="2" key="2">
    <citation type="submission" date="2015-06" db="UniProtKB">
        <authorList>
            <consortium name="EnsemblPlants"/>
        </authorList>
    </citation>
    <scope>IDENTIFICATION</scope>
</reference>
<dbReference type="EnsemblPlants" id="ORUFI01G09090.1">
    <property type="protein sequence ID" value="ORUFI01G09090.1"/>
    <property type="gene ID" value="ORUFI01G09090"/>
</dbReference>
<evidence type="ECO:0000256" key="1">
    <source>
        <dbReference type="SAM" id="MobiDB-lite"/>
    </source>
</evidence>
<feature type="region of interest" description="Disordered" evidence="1">
    <location>
        <begin position="1"/>
        <end position="41"/>
    </location>
</feature>
<accession>A0A0E0MTI8</accession>
<dbReference type="HOGENOM" id="CLU_1356596_0_0_1"/>
<name>A0A0E0MTI8_ORYRU</name>
<reference evidence="3" key="1">
    <citation type="submission" date="2013-06" db="EMBL/GenBank/DDBJ databases">
        <authorList>
            <person name="Zhao Q."/>
        </authorList>
    </citation>
    <scope>NUCLEOTIDE SEQUENCE</scope>
    <source>
        <strain evidence="3">cv. W1943</strain>
    </source>
</reference>
<protein>
    <submittedName>
        <fullName evidence="2">Uncharacterized protein</fullName>
    </submittedName>
</protein>
<proteinExistence type="predicted"/>
<evidence type="ECO:0000313" key="3">
    <source>
        <dbReference type="Proteomes" id="UP000008022"/>
    </source>
</evidence>
<feature type="region of interest" description="Disordered" evidence="1">
    <location>
        <begin position="164"/>
        <end position="202"/>
    </location>
</feature>
<dbReference type="Gramene" id="ORUFI01G09090.1">
    <property type="protein sequence ID" value="ORUFI01G09090.1"/>
    <property type="gene ID" value="ORUFI01G09090"/>
</dbReference>
<dbReference type="Proteomes" id="UP000008022">
    <property type="component" value="Unassembled WGS sequence"/>
</dbReference>
<organism evidence="2 3">
    <name type="scientific">Oryza rufipogon</name>
    <name type="common">Brownbeard rice</name>
    <name type="synonym">Asian wild rice</name>
    <dbReference type="NCBI Taxonomy" id="4529"/>
    <lineage>
        <taxon>Eukaryota</taxon>
        <taxon>Viridiplantae</taxon>
        <taxon>Streptophyta</taxon>
        <taxon>Embryophyta</taxon>
        <taxon>Tracheophyta</taxon>
        <taxon>Spermatophyta</taxon>
        <taxon>Magnoliopsida</taxon>
        <taxon>Liliopsida</taxon>
        <taxon>Poales</taxon>
        <taxon>Poaceae</taxon>
        <taxon>BOP clade</taxon>
        <taxon>Oryzoideae</taxon>
        <taxon>Oryzeae</taxon>
        <taxon>Oryzinae</taxon>
        <taxon>Oryza</taxon>
    </lineage>
</organism>
<keyword evidence="3" id="KW-1185">Reference proteome</keyword>
<evidence type="ECO:0000313" key="2">
    <source>
        <dbReference type="EnsemblPlants" id="ORUFI01G09090.1"/>
    </source>
</evidence>
<feature type="compositionally biased region" description="Basic and acidic residues" evidence="1">
    <location>
        <begin position="1"/>
        <end position="19"/>
    </location>
</feature>
<dbReference type="AlphaFoldDB" id="A0A0E0MTI8"/>
<sequence length="202" mass="21501">MTAMHDSSRFSEDDRESHRMGSITPINGRKRTHTAVQSPEATWTSRERAFPGFTSLLRQRLVGPTGVLHVHEQEFVGHHREGPTCQRPDPTQWWAHSPVASAGPNDLAGFMDAPVSAPPATVLAPTRSPVSSGPVPGGAALLGSRMVAQITSSSVNVNTASAATPWTGPTPSASACTGVAAPPVRHRRRRHAREEPASWAAT</sequence>